<protein>
    <submittedName>
        <fullName evidence="2">Uncharacterized protein</fullName>
    </submittedName>
</protein>
<dbReference type="AlphaFoldDB" id="A0A371I531"/>
<comment type="caution">
    <text evidence="2">The sequence shown here is derived from an EMBL/GenBank/DDBJ whole genome shotgun (WGS) entry which is preliminary data.</text>
</comment>
<proteinExistence type="predicted"/>
<name>A0A371I531_MUCPR</name>
<evidence type="ECO:0000313" key="2">
    <source>
        <dbReference type="EMBL" id="RDY10126.1"/>
    </source>
</evidence>
<dbReference type="Proteomes" id="UP000257109">
    <property type="component" value="Unassembled WGS sequence"/>
</dbReference>
<feature type="region of interest" description="Disordered" evidence="1">
    <location>
        <begin position="119"/>
        <end position="166"/>
    </location>
</feature>
<feature type="compositionally biased region" description="Polar residues" evidence="1">
    <location>
        <begin position="152"/>
        <end position="166"/>
    </location>
</feature>
<evidence type="ECO:0000313" key="3">
    <source>
        <dbReference type="Proteomes" id="UP000257109"/>
    </source>
</evidence>
<gene>
    <name evidence="2" type="ORF">CR513_05401</name>
</gene>
<sequence length="166" mass="18770">MGTQNSILDSVRDVSLPDRLRTSSLLRSQACNLAYNQTGKERKLQLQELEELCLEAYENSWIYKQKVHSILDGIDHLLSLIFFPMVNGHHLKEFHELSTLTMGEVESISLVELPMSDDTPLAKPHNPPYANSWNVSTQKKRLDPEGTVPTKLISSQLSPTSRLKSL</sequence>
<organism evidence="2 3">
    <name type="scientific">Mucuna pruriens</name>
    <name type="common">Velvet bean</name>
    <name type="synonym">Dolichos pruriens</name>
    <dbReference type="NCBI Taxonomy" id="157652"/>
    <lineage>
        <taxon>Eukaryota</taxon>
        <taxon>Viridiplantae</taxon>
        <taxon>Streptophyta</taxon>
        <taxon>Embryophyta</taxon>
        <taxon>Tracheophyta</taxon>
        <taxon>Spermatophyta</taxon>
        <taxon>Magnoliopsida</taxon>
        <taxon>eudicotyledons</taxon>
        <taxon>Gunneridae</taxon>
        <taxon>Pentapetalae</taxon>
        <taxon>rosids</taxon>
        <taxon>fabids</taxon>
        <taxon>Fabales</taxon>
        <taxon>Fabaceae</taxon>
        <taxon>Papilionoideae</taxon>
        <taxon>50 kb inversion clade</taxon>
        <taxon>NPAAA clade</taxon>
        <taxon>indigoferoid/millettioid clade</taxon>
        <taxon>Phaseoleae</taxon>
        <taxon>Mucuna</taxon>
    </lineage>
</organism>
<evidence type="ECO:0000256" key="1">
    <source>
        <dbReference type="SAM" id="MobiDB-lite"/>
    </source>
</evidence>
<reference evidence="2" key="1">
    <citation type="submission" date="2018-05" db="EMBL/GenBank/DDBJ databases">
        <title>Draft genome of Mucuna pruriens seed.</title>
        <authorList>
            <person name="Nnadi N.E."/>
            <person name="Vos R."/>
            <person name="Hasami M.H."/>
            <person name="Devisetty U.K."/>
            <person name="Aguiy J.C."/>
        </authorList>
    </citation>
    <scope>NUCLEOTIDE SEQUENCE [LARGE SCALE GENOMIC DNA]</scope>
    <source>
        <strain evidence="2">JCA_2017</strain>
    </source>
</reference>
<feature type="non-terminal residue" evidence="2">
    <location>
        <position position="1"/>
    </location>
</feature>
<dbReference type="EMBL" id="QJKJ01000906">
    <property type="protein sequence ID" value="RDY10126.1"/>
    <property type="molecule type" value="Genomic_DNA"/>
</dbReference>
<accession>A0A371I531</accession>
<keyword evidence="3" id="KW-1185">Reference proteome</keyword>